<dbReference type="HOGENOM" id="CLU_827679_0_0_1"/>
<feature type="region of interest" description="Disordered" evidence="1">
    <location>
        <begin position="276"/>
        <end position="336"/>
    </location>
</feature>
<dbReference type="eggNOG" id="ENOG502RWTX">
    <property type="taxonomic scope" value="Eukaryota"/>
</dbReference>
<name>B8BZL9_THAPS</name>
<feature type="compositionally biased region" description="Polar residues" evidence="1">
    <location>
        <begin position="39"/>
        <end position="53"/>
    </location>
</feature>
<evidence type="ECO:0000313" key="4">
    <source>
        <dbReference type="Proteomes" id="UP000001449"/>
    </source>
</evidence>
<dbReference type="AlphaFoldDB" id="B8BZL9"/>
<feature type="transmembrane region" description="Helical" evidence="2">
    <location>
        <begin position="199"/>
        <end position="217"/>
    </location>
</feature>
<sequence length="336" mass="37360">MRMQSPASTGLLPATYSRRRRTRPNESLTYREIGEAEITSVNAASSPRRSTSYSKKHYESDNDDENDDHNLLNNRNANNRMCPYEEGYEDVLPKPPTLTDFLVNDRNYQMYLIGGKRGAAFRGLRGNGVLVSEESSRSWYSEPVFLAKLCAGASFVGMVFLIYIALIIELQPLYIKGIPIKQTNSQDGTYRFRKETSNALKAAAAYFLTMVLSLIYLQVKDMNLEINPHIGRICHLRRVIVSAYFRYRRRHYDDIPDGHHGSSLFGGVVAGSSSLLPMHNNGEDKLKSRRRKKNSSHSGGEGSGGGGESAIGGIMGKLKSWGIGGGGSSHGRKKDR</sequence>
<dbReference type="OMA" id="AFMMETH"/>
<organism evidence="3 4">
    <name type="scientific">Thalassiosira pseudonana</name>
    <name type="common">Marine diatom</name>
    <name type="synonym">Cyclotella nana</name>
    <dbReference type="NCBI Taxonomy" id="35128"/>
    <lineage>
        <taxon>Eukaryota</taxon>
        <taxon>Sar</taxon>
        <taxon>Stramenopiles</taxon>
        <taxon>Ochrophyta</taxon>
        <taxon>Bacillariophyta</taxon>
        <taxon>Coscinodiscophyceae</taxon>
        <taxon>Thalassiosirophycidae</taxon>
        <taxon>Thalassiosirales</taxon>
        <taxon>Thalassiosiraceae</taxon>
        <taxon>Thalassiosira</taxon>
    </lineage>
</organism>
<proteinExistence type="predicted"/>
<evidence type="ECO:0000313" key="3">
    <source>
        <dbReference type="EMBL" id="EED93375.1"/>
    </source>
</evidence>
<dbReference type="PaxDb" id="35128-Thaps4555"/>
<keyword evidence="2" id="KW-0812">Transmembrane</keyword>
<accession>B8BZL9</accession>
<dbReference type="KEGG" id="tps:THAPSDRAFT_4555"/>
<protein>
    <submittedName>
        <fullName evidence="3">Uncharacterized protein</fullName>
    </submittedName>
</protein>
<evidence type="ECO:0000256" key="1">
    <source>
        <dbReference type="SAM" id="MobiDB-lite"/>
    </source>
</evidence>
<keyword evidence="2" id="KW-0472">Membrane</keyword>
<dbReference type="RefSeq" id="XP_002289838.1">
    <property type="nucleotide sequence ID" value="XM_002289802.1"/>
</dbReference>
<gene>
    <name evidence="3" type="ORF">THAPSDRAFT_4555</name>
</gene>
<reference evidence="3 4" key="2">
    <citation type="journal article" date="2008" name="Nature">
        <title>The Phaeodactylum genome reveals the evolutionary history of diatom genomes.</title>
        <authorList>
            <person name="Bowler C."/>
            <person name="Allen A.E."/>
            <person name="Badger J.H."/>
            <person name="Grimwood J."/>
            <person name="Jabbari K."/>
            <person name="Kuo A."/>
            <person name="Maheswari U."/>
            <person name="Martens C."/>
            <person name="Maumus F."/>
            <person name="Otillar R.P."/>
            <person name="Rayko E."/>
            <person name="Salamov A."/>
            <person name="Vandepoele K."/>
            <person name="Beszteri B."/>
            <person name="Gruber A."/>
            <person name="Heijde M."/>
            <person name="Katinka M."/>
            <person name="Mock T."/>
            <person name="Valentin K."/>
            <person name="Verret F."/>
            <person name="Berges J.A."/>
            <person name="Brownlee C."/>
            <person name="Cadoret J.P."/>
            <person name="Chiovitti A."/>
            <person name="Choi C.J."/>
            <person name="Coesel S."/>
            <person name="De Martino A."/>
            <person name="Detter J.C."/>
            <person name="Durkin C."/>
            <person name="Falciatore A."/>
            <person name="Fournet J."/>
            <person name="Haruta M."/>
            <person name="Huysman M.J."/>
            <person name="Jenkins B.D."/>
            <person name="Jiroutova K."/>
            <person name="Jorgensen R.E."/>
            <person name="Joubert Y."/>
            <person name="Kaplan A."/>
            <person name="Kroger N."/>
            <person name="Kroth P.G."/>
            <person name="La Roche J."/>
            <person name="Lindquist E."/>
            <person name="Lommer M."/>
            <person name="Martin-Jezequel V."/>
            <person name="Lopez P.J."/>
            <person name="Lucas S."/>
            <person name="Mangogna M."/>
            <person name="McGinnis K."/>
            <person name="Medlin L.K."/>
            <person name="Montsant A."/>
            <person name="Oudot-Le Secq M.P."/>
            <person name="Napoli C."/>
            <person name="Obornik M."/>
            <person name="Parker M.S."/>
            <person name="Petit J.L."/>
            <person name="Porcel B.M."/>
            <person name="Poulsen N."/>
            <person name="Robison M."/>
            <person name="Rychlewski L."/>
            <person name="Rynearson T.A."/>
            <person name="Schmutz J."/>
            <person name="Shapiro H."/>
            <person name="Siaut M."/>
            <person name="Stanley M."/>
            <person name="Sussman M.R."/>
            <person name="Taylor A.R."/>
            <person name="Vardi A."/>
            <person name="von Dassow P."/>
            <person name="Vyverman W."/>
            <person name="Willis A."/>
            <person name="Wyrwicz L.S."/>
            <person name="Rokhsar D.S."/>
            <person name="Weissenbach J."/>
            <person name="Armbrust E.V."/>
            <person name="Green B.R."/>
            <person name="Van de Peer Y."/>
            <person name="Grigoriev I.V."/>
        </authorList>
    </citation>
    <scope>NUCLEOTIDE SEQUENCE [LARGE SCALE GENOMIC DNA]</scope>
    <source>
        <strain evidence="3 4">CCMP1335</strain>
    </source>
</reference>
<feature type="compositionally biased region" description="Gly residues" evidence="1">
    <location>
        <begin position="299"/>
        <end position="315"/>
    </location>
</feature>
<dbReference type="EMBL" id="CM000641">
    <property type="protein sequence ID" value="EED93375.1"/>
    <property type="molecule type" value="Genomic_DNA"/>
</dbReference>
<evidence type="ECO:0000256" key="2">
    <source>
        <dbReference type="SAM" id="Phobius"/>
    </source>
</evidence>
<feature type="region of interest" description="Disordered" evidence="1">
    <location>
        <begin position="1"/>
        <end position="76"/>
    </location>
</feature>
<feature type="transmembrane region" description="Helical" evidence="2">
    <location>
        <begin position="145"/>
        <end position="168"/>
    </location>
</feature>
<dbReference type="GeneID" id="7448805"/>
<keyword evidence="2" id="KW-1133">Transmembrane helix</keyword>
<dbReference type="Proteomes" id="UP000001449">
    <property type="component" value="Chromosome 4"/>
</dbReference>
<reference evidence="3 4" key="1">
    <citation type="journal article" date="2004" name="Science">
        <title>The genome of the diatom Thalassiosira pseudonana: ecology, evolution, and metabolism.</title>
        <authorList>
            <person name="Armbrust E.V."/>
            <person name="Berges J.A."/>
            <person name="Bowler C."/>
            <person name="Green B.R."/>
            <person name="Martinez D."/>
            <person name="Putnam N.H."/>
            <person name="Zhou S."/>
            <person name="Allen A.E."/>
            <person name="Apt K.E."/>
            <person name="Bechner M."/>
            <person name="Brzezinski M.A."/>
            <person name="Chaal B.K."/>
            <person name="Chiovitti A."/>
            <person name="Davis A.K."/>
            <person name="Demarest M.S."/>
            <person name="Detter J.C."/>
            <person name="Glavina T."/>
            <person name="Goodstein D."/>
            <person name="Hadi M.Z."/>
            <person name="Hellsten U."/>
            <person name="Hildebrand M."/>
            <person name="Jenkins B.D."/>
            <person name="Jurka J."/>
            <person name="Kapitonov V.V."/>
            <person name="Kroger N."/>
            <person name="Lau W.W."/>
            <person name="Lane T.W."/>
            <person name="Larimer F.W."/>
            <person name="Lippmeier J.C."/>
            <person name="Lucas S."/>
            <person name="Medina M."/>
            <person name="Montsant A."/>
            <person name="Obornik M."/>
            <person name="Parker M.S."/>
            <person name="Palenik B."/>
            <person name="Pazour G.J."/>
            <person name="Richardson P.M."/>
            <person name="Rynearson T.A."/>
            <person name="Saito M.A."/>
            <person name="Schwartz D.C."/>
            <person name="Thamatrakoln K."/>
            <person name="Valentin K."/>
            <person name="Vardi A."/>
            <person name="Wilkerson F.P."/>
            <person name="Rokhsar D.S."/>
        </authorList>
    </citation>
    <scope>NUCLEOTIDE SEQUENCE [LARGE SCALE GENOMIC DNA]</scope>
    <source>
        <strain evidence="3 4">CCMP1335</strain>
    </source>
</reference>
<dbReference type="InParanoid" id="B8BZL9"/>
<keyword evidence="4" id="KW-1185">Reference proteome</keyword>